<dbReference type="Pfam" id="PF13365">
    <property type="entry name" value="Trypsin_2"/>
    <property type="match status" value="1"/>
</dbReference>
<comment type="similarity">
    <text evidence="3">Belongs to the peptidase S1C family.</text>
</comment>
<dbReference type="SUPFAM" id="SSF50156">
    <property type="entry name" value="PDZ domain-like"/>
    <property type="match status" value="2"/>
</dbReference>
<dbReference type="InterPro" id="IPR001940">
    <property type="entry name" value="Peptidase_S1C"/>
</dbReference>
<dbReference type="InterPro" id="IPR001478">
    <property type="entry name" value="PDZ"/>
</dbReference>
<proteinExistence type="inferred from homology"/>
<evidence type="ECO:0000256" key="6">
    <source>
        <dbReference type="ARBA" id="ARBA00022670"/>
    </source>
</evidence>
<evidence type="ECO:0000256" key="1">
    <source>
        <dbReference type="ARBA" id="ARBA00001772"/>
    </source>
</evidence>
<dbReference type="InterPro" id="IPR036034">
    <property type="entry name" value="PDZ_sf"/>
</dbReference>
<dbReference type="Gene3D" id="2.30.42.10">
    <property type="match status" value="2"/>
</dbReference>
<keyword evidence="7" id="KW-0574">Periplasm</keyword>
<evidence type="ECO:0000256" key="7">
    <source>
        <dbReference type="ARBA" id="ARBA00022764"/>
    </source>
</evidence>
<dbReference type="SUPFAM" id="SSF50494">
    <property type="entry name" value="Trypsin-like serine proteases"/>
    <property type="match status" value="1"/>
</dbReference>
<evidence type="ECO:0000259" key="11">
    <source>
        <dbReference type="PROSITE" id="PS50106"/>
    </source>
</evidence>
<evidence type="ECO:0000256" key="5">
    <source>
        <dbReference type="ARBA" id="ARBA00013958"/>
    </source>
</evidence>
<organism evidence="12">
    <name type="scientific">hydrothermal vent metagenome</name>
    <dbReference type="NCBI Taxonomy" id="652676"/>
    <lineage>
        <taxon>unclassified sequences</taxon>
        <taxon>metagenomes</taxon>
        <taxon>ecological metagenomes</taxon>
    </lineage>
</organism>
<dbReference type="SMART" id="SM00228">
    <property type="entry name" value="PDZ"/>
    <property type="match status" value="2"/>
</dbReference>
<reference evidence="12" key="1">
    <citation type="submission" date="2018-06" db="EMBL/GenBank/DDBJ databases">
        <authorList>
            <person name="Zhirakovskaya E."/>
        </authorList>
    </citation>
    <scope>NUCLEOTIDE SEQUENCE</scope>
</reference>
<dbReference type="PRINTS" id="PR00834">
    <property type="entry name" value="PROTEASES2C"/>
</dbReference>
<evidence type="ECO:0000256" key="4">
    <source>
        <dbReference type="ARBA" id="ARBA00013035"/>
    </source>
</evidence>
<dbReference type="GO" id="GO:0004252">
    <property type="term" value="F:serine-type endopeptidase activity"/>
    <property type="evidence" value="ECO:0007669"/>
    <property type="project" value="InterPro"/>
</dbReference>
<dbReference type="InterPro" id="IPR009003">
    <property type="entry name" value="Peptidase_S1_PA"/>
</dbReference>
<accession>A0A3B1DPT4</accession>
<keyword evidence="6 12" id="KW-0645">Protease</keyword>
<feature type="domain" description="PDZ" evidence="11">
    <location>
        <begin position="194"/>
        <end position="236"/>
    </location>
</feature>
<evidence type="ECO:0000313" key="12">
    <source>
        <dbReference type="EMBL" id="VAX37030.1"/>
    </source>
</evidence>
<dbReference type="InterPro" id="IPR041489">
    <property type="entry name" value="PDZ_6"/>
</dbReference>
<evidence type="ECO:0000256" key="8">
    <source>
        <dbReference type="ARBA" id="ARBA00022801"/>
    </source>
</evidence>
<keyword evidence="9" id="KW-0346">Stress response</keyword>
<evidence type="ECO:0000256" key="9">
    <source>
        <dbReference type="ARBA" id="ARBA00023016"/>
    </source>
</evidence>
<name>A0A3B1DPT4_9ZZZZ</name>
<dbReference type="AlphaFoldDB" id="A0A3B1DPT4"/>
<dbReference type="EC" id="3.4.21.107" evidence="4"/>
<dbReference type="PANTHER" id="PTHR22939:SF130">
    <property type="entry name" value="PERIPLASMIC SERINE ENDOPROTEASE DEGP-LIKE-RELATED"/>
    <property type="match status" value="1"/>
</dbReference>
<dbReference type="PROSITE" id="PS50106">
    <property type="entry name" value="PDZ"/>
    <property type="match status" value="2"/>
</dbReference>
<dbReference type="GO" id="GO:0006508">
    <property type="term" value="P:proteolysis"/>
    <property type="evidence" value="ECO:0007669"/>
    <property type="project" value="UniProtKB-KW"/>
</dbReference>
<dbReference type="Pfam" id="PF17820">
    <property type="entry name" value="PDZ_6"/>
    <property type="match status" value="1"/>
</dbReference>
<feature type="domain" description="PDZ" evidence="11">
    <location>
        <begin position="275"/>
        <end position="367"/>
    </location>
</feature>
<dbReference type="Gene3D" id="2.40.10.120">
    <property type="match status" value="1"/>
</dbReference>
<dbReference type="EMBL" id="UOGK01000095">
    <property type="protein sequence ID" value="VAX37030.1"/>
    <property type="molecule type" value="Genomic_DNA"/>
</dbReference>
<sequence>GRDFFGRRVRQQSSGLGSGVIVSEDGYILTNNHVVEGATELLVKLSDGRTVEGKLIGGDSLRDIAVIKVKARGLTPAEFGESVSLEVGEWVLAVGSPFGFDQTVTAGIVSAKGRGLGIMNRDYKDAEDFIQTDAAINPGNSGGPLINLDGEVVGINSAIFSRSGGSVGLGFSIPVELALAVYENIVAGGSVDFGWLGVELAEGAKVARVLDESPASLAGLRKGDRVIRYRGREVTDSGQLIRSIQFTPPGSEAVVVVLRKGKRVELVARVASRTEAEVARYGGRVIRSLGVTVITATEEALGTGSGTDGLGVFVVAVEDGGIMAQAGFQRGDIILEVDGERVRSVEGFVEKLAEGGRSVRIDLQRGEVRGFTTLRR</sequence>
<keyword evidence="8" id="KW-0378">Hydrolase</keyword>
<gene>
    <name evidence="12" type="ORF">MNBD_PLANCTO03-2464</name>
</gene>
<dbReference type="Pfam" id="PF13180">
    <property type="entry name" value="PDZ_2"/>
    <property type="match status" value="1"/>
</dbReference>
<evidence type="ECO:0000256" key="2">
    <source>
        <dbReference type="ARBA" id="ARBA00004418"/>
    </source>
</evidence>
<comment type="subcellular location">
    <subcellularLocation>
        <location evidence="2">Periplasm</location>
    </subcellularLocation>
</comment>
<evidence type="ECO:0000256" key="10">
    <source>
        <dbReference type="ARBA" id="ARBA00032850"/>
    </source>
</evidence>
<evidence type="ECO:0000256" key="3">
    <source>
        <dbReference type="ARBA" id="ARBA00010541"/>
    </source>
</evidence>
<feature type="non-terminal residue" evidence="12">
    <location>
        <position position="1"/>
    </location>
</feature>
<comment type="catalytic activity">
    <reaction evidence="1">
        <text>Acts on substrates that are at least partially unfolded. The cleavage site P1 residue is normally between a pair of hydrophobic residues, such as Val-|-Val.</text>
        <dbReference type="EC" id="3.4.21.107"/>
    </reaction>
</comment>
<dbReference type="PANTHER" id="PTHR22939">
    <property type="entry name" value="SERINE PROTEASE FAMILY S1C HTRA-RELATED"/>
    <property type="match status" value="1"/>
</dbReference>
<protein>
    <recommendedName>
        <fullName evidence="5">Probable periplasmic serine endoprotease DegP-like</fullName>
        <ecNumber evidence="4">3.4.21.107</ecNumber>
    </recommendedName>
    <alternativeName>
        <fullName evidence="10">Protease Do</fullName>
    </alternativeName>
</protein>